<dbReference type="GO" id="GO:0005829">
    <property type="term" value="C:cytosol"/>
    <property type="evidence" value="ECO:0007669"/>
    <property type="project" value="TreeGrafter"/>
</dbReference>
<keyword evidence="4" id="KW-1185">Reference proteome</keyword>
<sequence length="916" mass="103764">MIRTSPHKCVGTGMSVPRRKMLVMTGESEQETRIRRIDPRLQRASWTPQDFRSVGESKLASAAAIREYPTASGPADYALCDDGHVRAVVEAKRLAIGTQEVLEQAKRYSRGIGQEPEYQGQYRVPFLYSSNGESIYFLDVRNPLNLSRQISGFHTPAALAELLARDGDAELAKLTDVPFSPILRPYQIEANQAVEQALRDRRRKMLLTMATGTGKTLVTVSEVYRLMKSGVARRVLFLVDRRALAAQAVQAFASFEPEPGLKFDKIYSVYSQAFQRSDFEDSSRWNPTVLPTSLLTDPKLGDSFVYVSTIQRMSINLFGQGAALDSEDEGGEDDATRLNIPINAFDLVIADECHRVYAARDMSTWRDTLDYFDAVSIGLTATPAAHTLAQFEHVAYRYDYERAVREGNLVDYDAVRIQSDVRINGVFLQAGDQIDNVDPETGTKELDALEDERDYAAADIEQKINVPDSNHRILQEIKRYAEEHEQEYGRFPKTLIFAAQDLSHRSHADQLVKQAREIFGRGQDFAAKITGKVDRPLQRIREFRNRPNPSIVVSVDLMSTGVDIPDLEFIVLLRPIKSRILFEQILGRGTRKGEQYPDKSHFVVFDCFDGTLLQYFRNTTGMTIKPPVSPSRTVGQIIEDIWQNRDRDYNVRALVKRLQRIDKQMSGDARELFSRFLVNGNVGNFAADLPRLVNEAFDRTMGILRDPDFQRLLETYPRAAPPFVIAFGKTDTVDSDWLIQAGAGREYRPDDYLVAFTEFVRTHETDLQALQILLHRPAEWNPAALKQLTQALVTAPEHFSEANLRRAFRAARHRDLVDIISMVKHAAEDSSPLLTAEERVNTAVAKVTEGRNLTTDEQQWMEYIRLHLVQNLSIEREDFEVMPILTSHGGWGRANRVFDGELEQIVADLNRELVAA</sequence>
<dbReference type="InterPro" id="IPR014001">
    <property type="entry name" value="Helicase_ATP-bd"/>
</dbReference>
<dbReference type="GO" id="GO:0016787">
    <property type="term" value="F:hydrolase activity"/>
    <property type="evidence" value="ECO:0007669"/>
    <property type="project" value="InterPro"/>
</dbReference>
<dbReference type="InterPro" id="IPR027417">
    <property type="entry name" value="P-loop_NTPase"/>
</dbReference>
<protein>
    <submittedName>
        <fullName evidence="3">Type I restriction enzyme R subunit</fullName>
    </submittedName>
</protein>
<dbReference type="AlphaFoldDB" id="A0A495QWZ9"/>
<dbReference type="PANTHER" id="PTHR47396:SF1">
    <property type="entry name" value="ATP-DEPENDENT HELICASE IRC3-RELATED"/>
    <property type="match status" value="1"/>
</dbReference>
<dbReference type="SMART" id="SM00487">
    <property type="entry name" value="DEXDc"/>
    <property type="match status" value="1"/>
</dbReference>
<organism evidence="3 4">
    <name type="scientific">Actinomadura pelletieri DSM 43383</name>
    <dbReference type="NCBI Taxonomy" id="1120940"/>
    <lineage>
        <taxon>Bacteria</taxon>
        <taxon>Bacillati</taxon>
        <taxon>Actinomycetota</taxon>
        <taxon>Actinomycetes</taxon>
        <taxon>Streptosporangiales</taxon>
        <taxon>Thermomonosporaceae</taxon>
        <taxon>Actinomadura</taxon>
    </lineage>
</organism>
<dbReference type="GO" id="GO:0003677">
    <property type="term" value="F:DNA binding"/>
    <property type="evidence" value="ECO:0007669"/>
    <property type="project" value="InterPro"/>
</dbReference>
<dbReference type="Proteomes" id="UP000274601">
    <property type="component" value="Unassembled WGS sequence"/>
</dbReference>
<accession>A0A495QWZ9</accession>
<comment type="caution">
    <text evidence="3">The sequence shown here is derived from an EMBL/GenBank/DDBJ whole genome shotgun (WGS) entry which is preliminary data.</text>
</comment>
<dbReference type="PROSITE" id="PS51192">
    <property type="entry name" value="HELICASE_ATP_BIND_1"/>
    <property type="match status" value="1"/>
</dbReference>
<reference evidence="3 4" key="1">
    <citation type="submission" date="2018-10" db="EMBL/GenBank/DDBJ databases">
        <title>Genomic Encyclopedia of Archaeal and Bacterial Type Strains, Phase II (KMG-II): from individual species to whole genera.</title>
        <authorList>
            <person name="Goeker M."/>
        </authorList>
    </citation>
    <scope>NUCLEOTIDE SEQUENCE [LARGE SCALE GENOMIC DNA]</scope>
    <source>
        <strain evidence="3 4">DSM 43383</strain>
    </source>
</reference>
<dbReference type="SUPFAM" id="SSF52540">
    <property type="entry name" value="P-loop containing nucleoside triphosphate hydrolases"/>
    <property type="match status" value="1"/>
</dbReference>
<dbReference type="EMBL" id="RBWU01000001">
    <property type="protein sequence ID" value="RKS78633.1"/>
    <property type="molecule type" value="Genomic_DNA"/>
</dbReference>
<dbReference type="InterPro" id="IPR006935">
    <property type="entry name" value="Helicase/UvrB_N"/>
</dbReference>
<dbReference type="GO" id="GO:0006304">
    <property type="term" value="P:DNA modification"/>
    <property type="evidence" value="ECO:0007669"/>
    <property type="project" value="InterPro"/>
</dbReference>
<dbReference type="PANTHER" id="PTHR47396">
    <property type="entry name" value="TYPE I RESTRICTION ENZYME ECOKI R PROTEIN"/>
    <property type="match status" value="1"/>
</dbReference>
<feature type="domain" description="Helicase ATP-binding" evidence="1">
    <location>
        <begin position="196"/>
        <end position="401"/>
    </location>
</feature>
<dbReference type="InterPro" id="IPR050742">
    <property type="entry name" value="Helicase_Restrict-Modif_Enz"/>
</dbReference>
<dbReference type="Gene3D" id="3.90.1570.30">
    <property type="match status" value="1"/>
</dbReference>
<dbReference type="Pfam" id="PF04851">
    <property type="entry name" value="ResIII"/>
    <property type="match status" value="1"/>
</dbReference>
<dbReference type="PROSITE" id="PS51194">
    <property type="entry name" value="HELICASE_CTER"/>
    <property type="match status" value="1"/>
</dbReference>
<evidence type="ECO:0000313" key="3">
    <source>
        <dbReference type="EMBL" id="RKS78633.1"/>
    </source>
</evidence>
<name>A0A495QWZ9_9ACTN</name>
<evidence type="ECO:0000259" key="2">
    <source>
        <dbReference type="PROSITE" id="PS51194"/>
    </source>
</evidence>
<feature type="domain" description="Helicase C-terminal" evidence="2">
    <location>
        <begin position="476"/>
        <end position="641"/>
    </location>
</feature>
<evidence type="ECO:0000313" key="4">
    <source>
        <dbReference type="Proteomes" id="UP000274601"/>
    </source>
</evidence>
<dbReference type="GO" id="GO:0005524">
    <property type="term" value="F:ATP binding"/>
    <property type="evidence" value="ECO:0007669"/>
    <property type="project" value="InterPro"/>
</dbReference>
<gene>
    <name evidence="3" type="ORF">BZB76_0050</name>
</gene>
<proteinExistence type="predicted"/>
<evidence type="ECO:0000259" key="1">
    <source>
        <dbReference type="PROSITE" id="PS51192"/>
    </source>
</evidence>
<dbReference type="InterPro" id="IPR013670">
    <property type="entry name" value="EcoEI_R_C_dom"/>
</dbReference>
<dbReference type="Gene3D" id="3.40.50.300">
    <property type="entry name" value="P-loop containing nucleotide triphosphate hydrolases"/>
    <property type="match status" value="2"/>
</dbReference>
<dbReference type="SMART" id="SM00490">
    <property type="entry name" value="HELICc"/>
    <property type="match status" value="1"/>
</dbReference>
<dbReference type="Pfam" id="PF00271">
    <property type="entry name" value="Helicase_C"/>
    <property type="match status" value="1"/>
</dbReference>
<dbReference type="InterPro" id="IPR001650">
    <property type="entry name" value="Helicase_C-like"/>
</dbReference>
<dbReference type="Pfam" id="PF08463">
    <property type="entry name" value="EcoEI_R_C"/>
    <property type="match status" value="1"/>
</dbReference>